<reference evidence="4" key="1">
    <citation type="submission" date="2010-05" db="EMBL/GenBank/DDBJ databases">
        <title>The genome sequence of Magnaporthe poae strain ATCC 64411.</title>
        <authorList>
            <person name="Ma L.-J."/>
            <person name="Dead R."/>
            <person name="Young S."/>
            <person name="Zeng Q."/>
            <person name="Koehrsen M."/>
            <person name="Alvarado L."/>
            <person name="Berlin A."/>
            <person name="Chapman S.B."/>
            <person name="Chen Z."/>
            <person name="Freedman E."/>
            <person name="Gellesch M."/>
            <person name="Goldberg J."/>
            <person name="Griggs A."/>
            <person name="Gujja S."/>
            <person name="Heilman E.R."/>
            <person name="Heiman D."/>
            <person name="Hepburn T."/>
            <person name="Howarth C."/>
            <person name="Jen D."/>
            <person name="Larson L."/>
            <person name="Mehta T."/>
            <person name="Neiman D."/>
            <person name="Pearson M."/>
            <person name="Roberts A."/>
            <person name="Saif S."/>
            <person name="Shea T."/>
            <person name="Shenoy N."/>
            <person name="Sisk P."/>
            <person name="Stolte C."/>
            <person name="Sykes S."/>
            <person name="Walk T."/>
            <person name="White J."/>
            <person name="Yandava C."/>
            <person name="Haas B."/>
            <person name="Nusbaum C."/>
            <person name="Birren B."/>
        </authorList>
    </citation>
    <scope>NUCLEOTIDE SEQUENCE [LARGE SCALE GENOMIC DNA]</scope>
    <source>
        <strain evidence="4">ATCC 64411 / 73-15</strain>
    </source>
</reference>
<reference evidence="3" key="4">
    <citation type="journal article" date="2015" name="G3 (Bethesda)">
        <title>Genome sequences of three phytopathogenic species of the Magnaporthaceae family of fungi.</title>
        <authorList>
            <person name="Okagaki L.H."/>
            <person name="Nunes C.C."/>
            <person name="Sailsbery J."/>
            <person name="Clay B."/>
            <person name="Brown D."/>
            <person name="John T."/>
            <person name="Oh Y."/>
            <person name="Young N."/>
            <person name="Fitzgerald M."/>
            <person name="Haas B.J."/>
            <person name="Zeng Q."/>
            <person name="Young S."/>
            <person name="Adiconis X."/>
            <person name="Fan L."/>
            <person name="Levin J.Z."/>
            <person name="Mitchell T.K."/>
            <person name="Okubara P.A."/>
            <person name="Farman M.L."/>
            <person name="Kohn L.M."/>
            <person name="Birren B."/>
            <person name="Ma L.-J."/>
            <person name="Dean R.A."/>
        </authorList>
    </citation>
    <scope>NUCLEOTIDE SEQUENCE</scope>
    <source>
        <strain evidence="3">ATCC 64411 / 73-15</strain>
    </source>
</reference>
<keyword evidence="4" id="KW-1185">Reference proteome</keyword>
<dbReference type="EMBL" id="GL876966">
    <property type="protein sequence ID" value="KLU82393.1"/>
    <property type="molecule type" value="Genomic_DNA"/>
</dbReference>
<dbReference type="OrthoDB" id="5374569at2759"/>
<evidence type="ECO:0000313" key="4">
    <source>
        <dbReference type="Proteomes" id="UP000011715"/>
    </source>
</evidence>
<feature type="region of interest" description="Disordered" evidence="1">
    <location>
        <begin position="164"/>
        <end position="194"/>
    </location>
</feature>
<dbReference type="eggNOG" id="ENOG502SCKR">
    <property type="taxonomic scope" value="Eukaryota"/>
</dbReference>
<feature type="compositionally biased region" description="Basic and acidic residues" evidence="1">
    <location>
        <begin position="350"/>
        <end position="366"/>
    </location>
</feature>
<dbReference type="AlphaFoldDB" id="A0A0C4DNS1"/>
<dbReference type="VEuPathDB" id="FungiDB:MAPG_01465"/>
<dbReference type="EMBL" id="ADBL01000353">
    <property type="status" value="NOT_ANNOTATED_CDS"/>
    <property type="molecule type" value="Genomic_DNA"/>
</dbReference>
<organism evidence="3 4">
    <name type="scientific">Magnaporthiopsis poae (strain ATCC 64411 / 73-15)</name>
    <name type="common">Kentucky bluegrass fungus</name>
    <name type="synonym">Magnaporthe poae</name>
    <dbReference type="NCBI Taxonomy" id="644358"/>
    <lineage>
        <taxon>Eukaryota</taxon>
        <taxon>Fungi</taxon>
        <taxon>Dikarya</taxon>
        <taxon>Ascomycota</taxon>
        <taxon>Pezizomycotina</taxon>
        <taxon>Sordariomycetes</taxon>
        <taxon>Sordariomycetidae</taxon>
        <taxon>Magnaporthales</taxon>
        <taxon>Magnaporthaceae</taxon>
        <taxon>Magnaporthiopsis</taxon>
    </lineage>
</organism>
<evidence type="ECO:0000313" key="2">
    <source>
        <dbReference type="EMBL" id="KLU82393.1"/>
    </source>
</evidence>
<name>A0A0C4DNS1_MAGP6</name>
<protein>
    <submittedName>
        <fullName evidence="2 3">Uncharacterized protein</fullName>
    </submittedName>
</protein>
<evidence type="ECO:0000256" key="1">
    <source>
        <dbReference type="SAM" id="MobiDB-lite"/>
    </source>
</evidence>
<feature type="compositionally biased region" description="Acidic residues" evidence="1">
    <location>
        <begin position="120"/>
        <end position="131"/>
    </location>
</feature>
<proteinExistence type="predicted"/>
<sequence>MFASKLTFFGGVQARRSPSTSPPPRPQAESFMIDGLDADDGYRMVEDEFFSVAGTFTAHLHKAEYHRLKNLAKNKNAVTIRAISRPVVGNKTEAVERRQAAAELAARQKAGIKRARGENASDDDDDDDTDGLDNLWAGTALQGLMARVRPKAVPLSSVVKSNTGAPAARWRDTGYSSPSMGGGSRGMRSGPLAAHSHTGRAVSYAEAGGAGKSVDGLRRAYDESDEDDLDAPSSFLPNQQNVLKCHAPVTGSDPRLLACPLAVTSGASRQTMRKPGTAPRLRDDMAGTTGGSSSHPPRRVSAHEAPRLSAASPERGGPVHDGSGSGSDDDEILQRIRERRKNRMAQARQDTQKEKDENNSTGRDRPPSPVNQQGQDDTLDIIPSFL</sequence>
<dbReference type="Proteomes" id="UP000011715">
    <property type="component" value="Unassembled WGS sequence"/>
</dbReference>
<reference evidence="2" key="2">
    <citation type="submission" date="2010-05" db="EMBL/GenBank/DDBJ databases">
        <title>The Genome Sequence of Magnaporthe poae strain ATCC 64411.</title>
        <authorList>
            <consortium name="The Broad Institute Genome Sequencing Platform"/>
            <consortium name="Broad Institute Genome Sequencing Center for Infectious Disease"/>
            <person name="Ma L.-J."/>
            <person name="Dead R."/>
            <person name="Young S."/>
            <person name="Zeng Q."/>
            <person name="Koehrsen M."/>
            <person name="Alvarado L."/>
            <person name="Berlin A."/>
            <person name="Chapman S.B."/>
            <person name="Chen Z."/>
            <person name="Freedman E."/>
            <person name="Gellesch M."/>
            <person name="Goldberg J."/>
            <person name="Griggs A."/>
            <person name="Gujja S."/>
            <person name="Heilman E.R."/>
            <person name="Heiman D."/>
            <person name="Hepburn T."/>
            <person name="Howarth C."/>
            <person name="Jen D."/>
            <person name="Larson L."/>
            <person name="Mehta T."/>
            <person name="Neiman D."/>
            <person name="Pearson M."/>
            <person name="Roberts A."/>
            <person name="Saif S."/>
            <person name="Shea T."/>
            <person name="Shenoy N."/>
            <person name="Sisk P."/>
            <person name="Stolte C."/>
            <person name="Sykes S."/>
            <person name="Walk T."/>
            <person name="White J."/>
            <person name="Yandava C."/>
            <person name="Haas B."/>
            <person name="Nusbaum C."/>
            <person name="Birren B."/>
        </authorList>
    </citation>
    <scope>NUCLEOTIDE SEQUENCE</scope>
    <source>
        <strain evidence="2">ATCC 64411</strain>
    </source>
</reference>
<evidence type="ECO:0000313" key="3">
    <source>
        <dbReference type="EnsemblFungi" id="MAPG_01465T0"/>
    </source>
</evidence>
<feature type="region of interest" description="Disordered" evidence="1">
    <location>
        <begin position="266"/>
        <end position="386"/>
    </location>
</feature>
<feature type="region of interest" description="Disordered" evidence="1">
    <location>
        <begin position="108"/>
        <end position="131"/>
    </location>
</feature>
<reference evidence="3" key="5">
    <citation type="submission" date="2015-06" db="UniProtKB">
        <authorList>
            <consortium name="EnsemblFungi"/>
        </authorList>
    </citation>
    <scope>IDENTIFICATION</scope>
    <source>
        <strain evidence="3">ATCC 64411</strain>
    </source>
</reference>
<dbReference type="STRING" id="644358.A0A0C4DNS1"/>
<accession>A0A0C4DNS1</accession>
<reference evidence="2" key="3">
    <citation type="submission" date="2011-03" db="EMBL/GenBank/DDBJ databases">
        <title>Annotation of Magnaporthe poae ATCC 64411.</title>
        <authorList>
            <person name="Ma L.-J."/>
            <person name="Dead R."/>
            <person name="Young S.K."/>
            <person name="Zeng Q."/>
            <person name="Gargeya S."/>
            <person name="Fitzgerald M."/>
            <person name="Haas B."/>
            <person name="Abouelleil A."/>
            <person name="Alvarado L."/>
            <person name="Arachchi H.M."/>
            <person name="Berlin A."/>
            <person name="Brown A."/>
            <person name="Chapman S.B."/>
            <person name="Chen Z."/>
            <person name="Dunbar C."/>
            <person name="Freedman E."/>
            <person name="Gearin G."/>
            <person name="Gellesch M."/>
            <person name="Goldberg J."/>
            <person name="Griggs A."/>
            <person name="Gujja S."/>
            <person name="Heiman D."/>
            <person name="Howarth C."/>
            <person name="Larson L."/>
            <person name="Lui A."/>
            <person name="MacDonald P.J.P."/>
            <person name="Mehta T."/>
            <person name="Montmayeur A."/>
            <person name="Murphy C."/>
            <person name="Neiman D."/>
            <person name="Pearson M."/>
            <person name="Priest M."/>
            <person name="Roberts A."/>
            <person name="Saif S."/>
            <person name="Shea T."/>
            <person name="Shenoy N."/>
            <person name="Sisk P."/>
            <person name="Stolte C."/>
            <person name="Sykes S."/>
            <person name="Yandava C."/>
            <person name="Wortman J."/>
            <person name="Nusbaum C."/>
            <person name="Birren B."/>
        </authorList>
    </citation>
    <scope>NUCLEOTIDE SEQUENCE</scope>
    <source>
        <strain evidence="2">ATCC 64411</strain>
    </source>
</reference>
<dbReference type="EnsemblFungi" id="MAPG_01465T0">
    <property type="protein sequence ID" value="MAPG_01465T0"/>
    <property type="gene ID" value="MAPG_01465"/>
</dbReference>
<gene>
    <name evidence="2" type="ORF">MAPG_01465</name>
</gene>